<protein>
    <submittedName>
        <fullName evidence="2">Uncharacterized protein</fullName>
    </submittedName>
</protein>
<feature type="region of interest" description="Disordered" evidence="1">
    <location>
        <begin position="1"/>
        <end position="71"/>
    </location>
</feature>
<name>A0A2N8UC77_9BASI</name>
<feature type="region of interest" description="Disordered" evidence="1">
    <location>
        <begin position="402"/>
        <end position="432"/>
    </location>
</feature>
<feature type="compositionally biased region" description="Basic and acidic residues" evidence="1">
    <location>
        <begin position="230"/>
        <end position="245"/>
    </location>
</feature>
<accession>A0A2N8UC77</accession>
<feature type="compositionally biased region" description="Pro residues" evidence="1">
    <location>
        <begin position="263"/>
        <end position="281"/>
    </location>
</feature>
<evidence type="ECO:0000256" key="1">
    <source>
        <dbReference type="SAM" id="MobiDB-lite"/>
    </source>
</evidence>
<evidence type="ECO:0000313" key="3">
    <source>
        <dbReference type="Proteomes" id="UP000239563"/>
    </source>
</evidence>
<feature type="compositionally biased region" description="Low complexity" evidence="1">
    <location>
        <begin position="444"/>
        <end position="453"/>
    </location>
</feature>
<dbReference type="Proteomes" id="UP000239563">
    <property type="component" value="Chromosome IV"/>
</dbReference>
<dbReference type="AlphaFoldDB" id="A0A2N8UC77"/>
<evidence type="ECO:0000313" key="2">
    <source>
        <dbReference type="EMBL" id="SJX62340.1"/>
    </source>
</evidence>
<dbReference type="EMBL" id="LT795057">
    <property type="protein sequence ID" value="SJX62340.1"/>
    <property type="molecule type" value="Genomic_DNA"/>
</dbReference>
<organism evidence="2 3">
    <name type="scientific">Sporisorium reilianum f. sp. reilianum</name>
    <dbReference type="NCBI Taxonomy" id="72559"/>
    <lineage>
        <taxon>Eukaryota</taxon>
        <taxon>Fungi</taxon>
        <taxon>Dikarya</taxon>
        <taxon>Basidiomycota</taxon>
        <taxon>Ustilaginomycotina</taxon>
        <taxon>Ustilaginomycetes</taxon>
        <taxon>Ustilaginales</taxon>
        <taxon>Ustilaginaceae</taxon>
        <taxon>Sporisorium</taxon>
    </lineage>
</organism>
<sequence>MSFLSAVQRPPVEARHDRQPTNAATVKRSRSKLDVPQPLRTKQLAIRAHPNESRDQEIPSPTPSRHSTSTQSPLTMLFEGILADSTYPASTTDGNPFPYSPGSADMFARFPGDEDDEAYAELHSHASSPCTDAFVDTPDASPCEAFDVARVLDETLAELMGAGMGFGERVSVISQTRPLLGGKAEVDGLLFAPLGVREAGRGGEEVRITRPPRRHPVQVRLKQLLEEDEARSVDTSRPRHTDSLVDPHLATRPYSGFSTTWNPTPPASPSTQPPARPPRPPHCTDTLEDLPPFPTLRSVRMSPAEYLRPHRHAAQQASCSKSETVFRLEPVPARAARHGVLPSTVGKCGQRDSVETMLTLISEPCEPDFGDVGTYRPETAREEIEVLSSNHRFAPHAKRTAYSPLPTTALPPPPQPLHLPTKPNTPPHRKPSLMRKISFTLHRSPSSAKSSSAGTDYSKQRTSFAVDPALATRITPLPLPPSSAPLARTPYDGLPVVIISSQSSNSASRLRSFSSAAAYPPSTSANRAAPVAMPRKPSLKRVPSSAALSVASAGSGGGAGMTRKPSRAGIVGSAHRCVDELCTGKKVSFGGVRELG</sequence>
<feature type="region of interest" description="Disordered" evidence="1">
    <location>
        <begin position="213"/>
        <end position="293"/>
    </location>
</feature>
<feature type="region of interest" description="Disordered" evidence="1">
    <location>
        <begin position="441"/>
        <end position="460"/>
    </location>
</feature>
<reference evidence="2 3" key="1">
    <citation type="submission" date="2017-02" db="EMBL/GenBank/DDBJ databases">
        <authorList>
            <person name="Peterson S.W."/>
        </authorList>
    </citation>
    <scope>NUCLEOTIDE SEQUENCE [LARGE SCALE GENOMIC DNA]</scope>
    <source>
        <strain evidence="2 3">SRS1_H2-8</strain>
    </source>
</reference>
<gene>
    <name evidence="2" type="ORF">SRS1_13186</name>
</gene>
<feature type="compositionally biased region" description="Low complexity" evidence="1">
    <location>
        <begin position="516"/>
        <end position="525"/>
    </location>
</feature>
<feature type="region of interest" description="Disordered" evidence="1">
    <location>
        <begin position="516"/>
        <end position="544"/>
    </location>
</feature>
<proteinExistence type="predicted"/>